<dbReference type="AlphaFoldDB" id="A0A4Y2LIF6"/>
<evidence type="ECO:0000313" key="2">
    <source>
        <dbReference type="EMBL" id="GBN14545.1"/>
    </source>
</evidence>
<protein>
    <submittedName>
        <fullName evidence="2">Uncharacterized protein</fullName>
    </submittedName>
</protein>
<name>A0A4Y2LIF6_ARAVE</name>
<gene>
    <name evidence="2" type="ORF">AVEN_85880_1</name>
</gene>
<sequence>MISIHMFTNALESRGGLMVRSWLRGWRIPGPKPDSTKHPLCMWPRPPGAHSKHTDMWPPDKQAGQWDDMLASDSTYLHWERSGRGLVIGH</sequence>
<evidence type="ECO:0000256" key="1">
    <source>
        <dbReference type="SAM" id="MobiDB-lite"/>
    </source>
</evidence>
<dbReference type="Proteomes" id="UP000499080">
    <property type="component" value="Unassembled WGS sequence"/>
</dbReference>
<accession>A0A4Y2LIF6</accession>
<feature type="region of interest" description="Disordered" evidence="1">
    <location>
        <begin position="35"/>
        <end position="63"/>
    </location>
</feature>
<organism evidence="2 3">
    <name type="scientific">Araneus ventricosus</name>
    <name type="common">Orbweaver spider</name>
    <name type="synonym">Epeira ventricosa</name>
    <dbReference type="NCBI Taxonomy" id="182803"/>
    <lineage>
        <taxon>Eukaryota</taxon>
        <taxon>Metazoa</taxon>
        <taxon>Ecdysozoa</taxon>
        <taxon>Arthropoda</taxon>
        <taxon>Chelicerata</taxon>
        <taxon>Arachnida</taxon>
        <taxon>Araneae</taxon>
        <taxon>Araneomorphae</taxon>
        <taxon>Entelegynae</taxon>
        <taxon>Araneoidea</taxon>
        <taxon>Araneidae</taxon>
        <taxon>Araneus</taxon>
    </lineage>
</organism>
<reference evidence="2 3" key="1">
    <citation type="journal article" date="2019" name="Sci. Rep.">
        <title>Orb-weaving spider Araneus ventricosus genome elucidates the spidroin gene catalogue.</title>
        <authorList>
            <person name="Kono N."/>
            <person name="Nakamura H."/>
            <person name="Ohtoshi R."/>
            <person name="Moran D.A.P."/>
            <person name="Shinohara A."/>
            <person name="Yoshida Y."/>
            <person name="Fujiwara M."/>
            <person name="Mori M."/>
            <person name="Tomita M."/>
            <person name="Arakawa K."/>
        </authorList>
    </citation>
    <scope>NUCLEOTIDE SEQUENCE [LARGE SCALE GENOMIC DNA]</scope>
</reference>
<proteinExistence type="predicted"/>
<comment type="caution">
    <text evidence="2">The sequence shown here is derived from an EMBL/GenBank/DDBJ whole genome shotgun (WGS) entry which is preliminary data.</text>
</comment>
<dbReference type="EMBL" id="BGPR01005915">
    <property type="protein sequence ID" value="GBN14545.1"/>
    <property type="molecule type" value="Genomic_DNA"/>
</dbReference>
<evidence type="ECO:0000313" key="3">
    <source>
        <dbReference type="Proteomes" id="UP000499080"/>
    </source>
</evidence>
<keyword evidence="3" id="KW-1185">Reference proteome</keyword>